<evidence type="ECO:0000313" key="5">
    <source>
        <dbReference type="EMBL" id="ABZ73516.1"/>
    </source>
</evidence>
<dbReference type="AlphaFoldDB" id="B0T026"/>
<dbReference type="SUPFAM" id="SSF51206">
    <property type="entry name" value="cAMP-binding domain-like"/>
    <property type="match status" value="1"/>
</dbReference>
<dbReference type="InterPro" id="IPR014710">
    <property type="entry name" value="RmlC-like_jellyroll"/>
</dbReference>
<dbReference type="GO" id="GO:0003700">
    <property type="term" value="F:DNA-binding transcription factor activity"/>
    <property type="evidence" value="ECO:0007669"/>
    <property type="project" value="TreeGrafter"/>
</dbReference>
<sequence length="242" mass="26937">MAEFSPDNALLRSLSKRDLAQLRPHLELVDLRVGQVLYEMEDPIDWVYLFEVGLLSLITVMVSGAALETSIVGREGGVGFVEALGSGTMYSRVIVQIPGKAYRLRAVAYRRAFDDSAAMRKAVHRQVELLQAEGRQAIACHGLHSVKERFNRWLLECQDLSGGLEEMPLKQEFLAVMLGVSRTAVTRIAMAAQSQGWIRYARGWVKILDRDGLEKGACECRASVQHLRQQLEPDSVLGKAQA</sequence>
<dbReference type="InterPro" id="IPR036390">
    <property type="entry name" value="WH_DNA-bd_sf"/>
</dbReference>
<dbReference type="InterPro" id="IPR012318">
    <property type="entry name" value="HTH_CRP"/>
</dbReference>
<proteinExistence type="predicted"/>
<dbReference type="InterPro" id="IPR000595">
    <property type="entry name" value="cNMP-bd_dom"/>
</dbReference>
<dbReference type="Gene3D" id="1.10.10.10">
    <property type="entry name" value="Winged helix-like DNA-binding domain superfamily/Winged helix DNA-binding domain"/>
    <property type="match status" value="1"/>
</dbReference>
<dbReference type="GO" id="GO:0003677">
    <property type="term" value="F:DNA binding"/>
    <property type="evidence" value="ECO:0007669"/>
    <property type="project" value="UniProtKB-KW"/>
</dbReference>
<feature type="domain" description="HTH crp-type" evidence="4">
    <location>
        <begin position="149"/>
        <end position="215"/>
    </location>
</feature>
<accession>B0T026</accession>
<evidence type="ECO:0000256" key="1">
    <source>
        <dbReference type="ARBA" id="ARBA00023015"/>
    </source>
</evidence>
<keyword evidence="1" id="KW-0805">Transcription regulation</keyword>
<protein>
    <submittedName>
        <fullName evidence="5">Cyclic nucleotide-binding protein</fullName>
    </submittedName>
</protein>
<reference evidence="5" key="1">
    <citation type="submission" date="2008-01" db="EMBL/GenBank/DDBJ databases">
        <title>Complete sequence of chromosome of Caulobacter sp. K31.</title>
        <authorList>
            <consortium name="US DOE Joint Genome Institute"/>
            <person name="Copeland A."/>
            <person name="Lucas S."/>
            <person name="Lapidus A."/>
            <person name="Barry K."/>
            <person name="Glavina del Rio T."/>
            <person name="Dalin E."/>
            <person name="Tice H."/>
            <person name="Pitluck S."/>
            <person name="Bruce D."/>
            <person name="Goodwin L."/>
            <person name="Thompson L.S."/>
            <person name="Brettin T."/>
            <person name="Detter J.C."/>
            <person name="Han C."/>
            <person name="Schmutz J."/>
            <person name="Larimer F."/>
            <person name="Land M."/>
            <person name="Hauser L."/>
            <person name="Kyrpides N."/>
            <person name="Kim E."/>
            <person name="Stephens C."/>
            <person name="Richardson P."/>
        </authorList>
    </citation>
    <scope>NUCLEOTIDE SEQUENCE [LARGE SCALE GENOMIC DNA]</scope>
    <source>
        <strain evidence="5">K31</strain>
    </source>
</reference>
<dbReference type="InterPro" id="IPR050397">
    <property type="entry name" value="Env_Response_Regulators"/>
</dbReference>
<dbReference type="PANTHER" id="PTHR24567:SF74">
    <property type="entry name" value="HTH-TYPE TRANSCRIPTIONAL REGULATOR ARCR"/>
    <property type="match status" value="1"/>
</dbReference>
<dbReference type="EMBL" id="CP000927">
    <property type="protein sequence ID" value="ABZ73516.1"/>
    <property type="molecule type" value="Genomic_DNA"/>
</dbReference>
<dbReference type="HOGENOM" id="CLU_077340_0_0_5"/>
<evidence type="ECO:0000256" key="3">
    <source>
        <dbReference type="ARBA" id="ARBA00023163"/>
    </source>
</evidence>
<dbReference type="Pfam" id="PF13545">
    <property type="entry name" value="HTH_Crp_2"/>
    <property type="match status" value="1"/>
</dbReference>
<keyword evidence="2" id="KW-0238">DNA-binding</keyword>
<name>B0T026_CAUSK</name>
<dbReference type="InterPro" id="IPR018490">
    <property type="entry name" value="cNMP-bd_dom_sf"/>
</dbReference>
<dbReference type="Gene3D" id="2.60.120.10">
    <property type="entry name" value="Jelly Rolls"/>
    <property type="match status" value="1"/>
</dbReference>
<dbReference type="InterPro" id="IPR036388">
    <property type="entry name" value="WH-like_DNA-bd_sf"/>
</dbReference>
<organism evidence="5">
    <name type="scientific">Caulobacter sp. (strain K31)</name>
    <dbReference type="NCBI Taxonomy" id="366602"/>
    <lineage>
        <taxon>Bacteria</taxon>
        <taxon>Pseudomonadati</taxon>
        <taxon>Pseudomonadota</taxon>
        <taxon>Alphaproteobacteria</taxon>
        <taxon>Caulobacterales</taxon>
        <taxon>Caulobacteraceae</taxon>
        <taxon>Caulobacter</taxon>
    </lineage>
</organism>
<keyword evidence="3" id="KW-0804">Transcription</keyword>
<dbReference type="OrthoDB" id="7506088at2"/>
<dbReference type="CDD" id="cd00038">
    <property type="entry name" value="CAP_ED"/>
    <property type="match status" value="1"/>
</dbReference>
<dbReference type="GO" id="GO:0005829">
    <property type="term" value="C:cytosol"/>
    <property type="evidence" value="ECO:0007669"/>
    <property type="project" value="TreeGrafter"/>
</dbReference>
<dbReference type="SUPFAM" id="SSF46785">
    <property type="entry name" value="Winged helix' DNA-binding domain"/>
    <property type="match status" value="1"/>
</dbReference>
<evidence type="ECO:0000256" key="2">
    <source>
        <dbReference type="ARBA" id="ARBA00023125"/>
    </source>
</evidence>
<evidence type="ECO:0000259" key="4">
    <source>
        <dbReference type="Pfam" id="PF13545"/>
    </source>
</evidence>
<dbReference type="STRING" id="366602.Caul_4396"/>
<dbReference type="KEGG" id="cak:Caul_4396"/>
<gene>
    <name evidence="5" type="ordered locus">Caul_4396</name>
</gene>
<dbReference type="eggNOG" id="COG0664">
    <property type="taxonomic scope" value="Bacteria"/>
</dbReference>
<dbReference type="PANTHER" id="PTHR24567">
    <property type="entry name" value="CRP FAMILY TRANSCRIPTIONAL REGULATORY PROTEIN"/>
    <property type="match status" value="1"/>
</dbReference>